<name>A0A1I7LXN8_9BURK</name>
<reference evidence="3" key="1">
    <citation type="submission" date="2016-10" db="EMBL/GenBank/DDBJ databases">
        <authorList>
            <person name="Varghese N."/>
            <person name="Submissions S."/>
        </authorList>
    </citation>
    <scope>NUCLEOTIDE SEQUENCE [LARGE SCALE GENOMIC DNA]</scope>
    <source>
        <strain evidence="3">CGMCC 1.11014</strain>
    </source>
</reference>
<evidence type="ECO:0000256" key="1">
    <source>
        <dbReference type="SAM" id="MobiDB-lite"/>
    </source>
</evidence>
<protein>
    <submittedName>
        <fullName evidence="2">Putative transposase</fullName>
    </submittedName>
</protein>
<feature type="compositionally biased region" description="Basic residues" evidence="1">
    <location>
        <begin position="1"/>
        <end position="12"/>
    </location>
</feature>
<organism evidence="2 3">
    <name type="scientific">Pseudoduganella namucuonensis</name>
    <dbReference type="NCBI Taxonomy" id="1035707"/>
    <lineage>
        <taxon>Bacteria</taxon>
        <taxon>Pseudomonadati</taxon>
        <taxon>Pseudomonadota</taxon>
        <taxon>Betaproteobacteria</taxon>
        <taxon>Burkholderiales</taxon>
        <taxon>Oxalobacteraceae</taxon>
        <taxon>Telluria group</taxon>
        <taxon>Pseudoduganella</taxon>
    </lineage>
</organism>
<evidence type="ECO:0000313" key="2">
    <source>
        <dbReference type="EMBL" id="SFV14462.1"/>
    </source>
</evidence>
<evidence type="ECO:0000313" key="3">
    <source>
        <dbReference type="Proteomes" id="UP000199391"/>
    </source>
</evidence>
<feature type="region of interest" description="Disordered" evidence="1">
    <location>
        <begin position="1"/>
        <end position="26"/>
    </location>
</feature>
<dbReference type="AlphaFoldDB" id="A0A1I7LXN8"/>
<gene>
    <name evidence="2" type="ORF">SAMN05216552_104230</name>
</gene>
<dbReference type="EMBL" id="FPBO01000042">
    <property type="protein sequence ID" value="SFV14462.1"/>
    <property type="molecule type" value="Genomic_DNA"/>
</dbReference>
<accession>A0A1I7LXN8</accession>
<sequence length="63" mass="7367">MALMRQKRRVSVRHSTNPDPKQIKFDQGNDRIFLPKLGWLRYRNSRDVQGEIRNVTVSQSGGK</sequence>
<keyword evidence="3" id="KW-1185">Reference proteome</keyword>
<dbReference type="Proteomes" id="UP000199391">
    <property type="component" value="Unassembled WGS sequence"/>
</dbReference>
<dbReference type="STRING" id="1035707.SAMN05216552_104230"/>
<proteinExistence type="predicted"/>